<dbReference type="InterPro" id="IPR007110">
    <property type="entry name" value="Ig-like_dom"/>
</dbReference>
<evidence type="ECO:0000256" key="8">
    <source>
        <dbReference type="ARBA" id="ARBA00023157"/>
    </source>
</evidence>
<feature type="compositionally biased region" description="Basic and acidic residues" evidence="13">
    <location>
        <begin position="595"/>
        <end position="608"/>
    </location>
</feature>
<dbReference type="InterPro" id="IPR057755">
    <property type="entry name" value="UNC5A-D-like_N"/>
</dbReference>
<dbReference type="SUPFAM" id="SSF82895">
    <property type="entry name" value="TSP-1 type 1 repeat"/>
    <property type="match status" value="2"/>
</dbReference>
<comment type="subcellular location">
    <subcellularLocation>
        <location evidence="12">Cell membrane</location>
        <topology evidence="12">Single-pass type I membrane protein</topology>
    </subcellularLocation>
    <subcellularLocation>
        <location evidence="1">Membrane</location>
        <topology evidence="1">Single-pass type I membrane protein</topology>
    </subcellularLocation>
</comment>
<comment type="function">
    <text evidence="12">Receptor for netrin required for axon guidance. Mediates axon repulsion of neuronal growth cones in the developing nervous system upon ligand binding.</text>
</comment>
<organism evidence="17 18">
    <name type="scientific">Acanthaster planci</name>
    <name type="common">Crown-of-thorns starfish</name>
    <dbReference type="NCBI Taxonomy" id="133434"/>
    <lineage>
        <taxon>Eukaryota</taxon>
        <taxon>Metazoa</taxon>
        <taxon>Echinodermata</taxon>
        <taxon>Eleutherozoa</taxon>
        <taxon>Asterozoa</taxon>
        <taxon>Asteroidea</taxon>
        <taxon>Valvatacea</taxon>
        <taxon>Valvatida</taxon>
        <taxon>Acanthasteridae</taxon>
        <taxon>Acanthaster</taxon>
    </lineage>
</organism>
<evidence type="ECO:0000256" key="4">
    <source>
        <dbReference type="ARBA" id="ARBA00022692"/>
    </source>
</evidence>
<keyword evidence="3 12" id="KW-0217">Developmental protein</keyword>
<keyword evidence="5 12" id="KW-0732">Signal</keyword>
<evidence type="ECO:0000313" key="17">
    <source>
        <dbReference type="Proteomes" id="UP000694845"/>
    </source>
</evidence>
<sequence length="1056" mass="117034">MGHTGAACPSKMHRSCRLTSTVAFCLLNCLIPVAFSQGALPATGPPAVLPVFSEEPQDAYIIKNRPVTLSCRAQPVFQLYFQCNGEWMAAERLEHHETFDDIEEQLMIISISITKEDVEQYFGNEDYSCQCVGWSDTNTHATSSKGYVRIASLKRLFEQEPLGQRVQPQQSIHLLCRPPHGVPEPEVYWEKNGVRIDTSDVHYLQTQEGLILNQIRLEDNGNYTCVAENIAARRESEPAQVIVYVDGGWTSWSRWTECDVTCGTGLRERRRLCTNPPRRNGGQPCPGQDVQTISCTEDCPVNGEWGRWSDWSTCSSHCQQVRSRNCDDPPPSNGGQDCFGENIERRNCSGGRCPNMKASPTTVNPPVAAMGTDNGKGPPVAANDEDPKVKDSSEDQIPLYIGVAVAVLVFLCVFVFIIVCIVTRRKRQGSGFTASTRDECNMAMLSVQPDLTQSAPHTMCTHVTLPNHNPEKVQMTEKIQMTPSPVFPTEAYYEDPKDIKPNGMVVTYLGKNGVMTHLNDYSSDSSNYAVPNGTPIVDPSMHQYIPLVGPTQECCRQALHNRPPLDLPCRNMAHAPSPQQRCTEPDGEDSTTAFHECRLRDSAVHSSEEESISPGSPYGSDQGRAPSIVSAGIPSHIDSHCMSWGMVSHRGGRLVIPDAGISMFIPEGALPKGHSEDLYIAVSRDVNDRPRVSGKQTILSPVVICGPPGLTFAKPVIISTPHCANGMRGDWRCSVYSNICRSGEKQAWEKILTVGEETINTPIFCQVDKRQCSIVTDQLSWFAFVGESLPSQAASKVLKIAVFGPVLRAMMDYSVKVYIMEDTPDTLENVIQIEQRLGGRLLHRPKQLHFTDTGHNLRLSIEDIMSGWQCKVASNFQEIPFYHIWSGASNTLHCAFTLGRVDPTVSMVRCRIEVMQGSSPNTRQVIEISRCVDDISCDHSHSDPDVANCSSSYGSMTLEAPNKAFRLSRPFRSQLCTLLDPPRSRGNDWRMLASKLGVDGYINYFAIKPSPTDQILDLWEARHREEGAVLDLARVLQEMGRQDALAVVEKQLGAWM</sequence>
<evidence type="ECO:0000259" key="14">
    <source>
        <dbReference type="PROSITE" id="PS50017"/>
    </source>
</evidence>
<dbReference type="Pfam" id="PF17217">
    <property type="entry name" value="UPA"/>
    <property type="match status" value="1"/>
</dbReference>
<reference evidence="18 19" key="1">
    <citation type="submission" date="2025-04" db="UniProtKB">
        <authorList>
            <consortium name="RefSeq"/>
        </authorList>
    </citation>
    <scope>IDENTIFICATION</scope>
</reference>
<dbReference type="PROSITE" id="PS50835">
    <property type="entry name" value="IG_LIKE"/>
    <property type="match status" value="1"/>
</dbReference>
<keyword evidence="8" id="KW-1015">Disulfide bond</keyword>
<dbReference type="CDD" id="cd08781">
    <property type="entry name" value="Death_UNC5-like"/>
    <property type="match status" value="1"/>
</dbReference>
<dbReference type="Pfam" id="PF00090">
    <property type="entry name" value="TSP_1"/>
    <property type="match status" value="2"/>
</dbReference>
<dbReference type="InterPro" id="IPR036179">
    <property type="entry name" value="Ig-like_dom_sf"/>
</dbReference>
<dbReference type="SUPFAM" id="SSF48726">
    <property type="entry name" value="Immunoglobulin"/>
    <property type="match status" value="1"/>
</dbReference>
<dbReference type="PANTHER" id="PTHR12582:SF47">
    <property type="entry name" value="NETRIN RECEPTOR UNC-5"/>
    <property type="match status" value="1"/>
</dbReference>
<dbReference type="Gene3D" id="2.20.100.10">
    <property type="entry name" value="Thrombospondin type-1 (TSP1) repeat"/>
    <property type="match status" value="2"/>
</dbReference>
<dbReference type="InterPro" id="IPR013783">
    <property type="entry name" value="Ig-like_fold"/>
</dbReference>
<dbReference type="SMART" id="SM00218">
    <property type="entry name" value="ZU5"/>
    <property type="match status" value="1"/>
</dbReference>
<dbReference type="GO" id="GO:0005886">
    <property type="term" value="C:plasma membrane"/>
    <property type="evidence" value="ECO:0007669"/>
    <property type="project" value="UniProtKB-SubCell"/>
</dbReference>
<evidence type="ECO:0000256" key="9">
    <source>
        <dbReference type="ARBA" id="ARBA00023170"/>
    </source>
</evidence>
<comment type="similarity">
    <text evidence="2 12">Belongs to the unc-5 family.</text>
</comment>
<dbReference type="SMART" id="SM00005">
    <property type="entry name" value="DEATH"/>
    <property type="match status" value="1"/>
</dbReference>
<dbReference type="Gene3D" id="2.60.220.30">
    <property type="match status" value="1"/>
</dbReference>
<evidence type="ECO:0000259" key="16">
    <source>
        <dbReference type="PROSITE" id="PS51145"/>
    </source>
</evidence>
<feature type="region of interest" description="Disordered" evidence="13">
    <location>
        <begin position="359"/>
        <end position="389"/>
    </location>
</feature>
<dbReference type="Pfam" id="PF25609">
    <property type="entry name" value="Unc5_NetrinR_N"/>
    <property type="match status" value="1"/>
</dbReference>
<dbReference type="RefSeq" id="XP_022087500.1">
    <property type="nucleotide sequence ID" value="XM_022231808.1"/>
</dbReference>
<keyword evidence="7 12" id="KW-0472">Membrane</keyword>
<evidence type="ECO:0000256" key="6">
    <source>
        <dbReference type="ARBA" id="ARBA00022989"/>
    </source>
</evidence>
<dbReference type="Pfam" id="PF13927">
    <property type="entry name" value="Ig_3"/>
    <property type="match status" value="1"/>
</dbReference>
<feature type="region of interest" description="Disordered" evidence="13">
    <location>
        <begin position="569"/>
        <end position="629"/>
    </location>
</feature>
<dbReference type="InterPro" id="IPR036383">
    <property type="entry name" value="TSP1_rpt_sf"/>
</dbReference>
<dbReference type="Gene3D" id="1.10.533.10">
    <property type="entry name" value="Death Domain, Fas"/>
    <property type="match status" value="1"/>
</dbReference>
<evidence type="ECO:0000256" key="12">
    <source>
        <dbReference type="RuleBase" id="RU367033"/>
    </source>
</evidence>
<feature type="domain" description="Death" evidence="14">
    <location>
        <begin position="986"/>
        <end position="1052"/>
    </location>
</feature>
<evidence type="ECO:0000259" key="15">
    <source>
        <dbReference type="PROSITE" id="PS50835"/>
    </source>
</evidence>
<evidence type="ECO:0000256" key="3">
    <source>
        <dbReference type="ARBA" id="ARBA00022473"/>
    </source>
</evidence>
<dbReference type="SUPFAM" id="SSF47986">
    <property type="entry name" value="DEATH domain"/>
    <property type="match status" value="1"/>
</dbReference>
<keyword evidence="6 12" id="KW-1133">Transmembrane helix</keyword>
<dbReference type="Gene3D" id="2.60.40.10">
    <property type="entry name" value="Immunoglobulins"/>
    <property type="match status" value="2"/>
</dbReference>
<evidence type="ECO:0000313" key="18">
    <source>
        <dbReference type="RefSeq" id="XP_022087499.1"/>
    </source>
</evidence>
<evidence type="ECO:0000313" key="19">
    <source>
        <dbReference type="RefSeq" id="XP_022087500.1"/>
    </source>
</evidence>
<accession>A0A8B7Y2U8</accession>
<dbReference type="InterPro" id="IPR003598">
    <property type="entry name" value="Ig_sub2"/>
</dbReference>
<dbReference type="Pfam" id="PF00791">
    <property type="entry name" value="ZU5"/>
    <property type="match status" value="1"/>
</dbReference>
<dbReference type="SMART" id="SM00408">
    <property type="entry name" value="IGc2"/>
    <property type="match status" value="1"/>
</dbReference>
<dbReference type="InterPro" id="IPR000884">
    <property type="entry name" value="TSP1_rpt"/>
</dbReference>
<dbReference type="KEGG" id="aplc:110977571"/>
<keyword evidence="17" id="KW-1185">Reference proteome</keyword>
<dbReference type="Proteomes" id="UP000694845">
    <property type="component" value="Unplaced"/>
</dbReference>
<feature type="chain" id="PRO_5044519722" description="Netrin receptor UNC5" evidence="12">
    <location>
        <begin position="37"/>
        <end position="1056"/>
    </location>
</feature>
<evidence type="ECO:0000256" key="2">
    <source>
        <dbReference type="ARBA" id="ARBA00009844"/>
    </source>
</evidence>
<dbReference type="PROSITE" id="PS51145">
    <property type="entry name" value="ZU5"/>
    <property type="match status" value="1"/>
</dbReference>
<dbReference type="InterPro" id="IPR033772">
    <property type="entry name" value="UPA"/>
</dbReference>
<evidence type="ECO:0000256" key="5">
    <source>
        <dbReference type="ARBA" id="ARBA00022729"/>
    </source>
</evidence>
<dbReference type="FunFam" id="2.60.220.30:FF:000003">
    <property type="entry name" value="Unc-5 netrin receptor C"/>
    <property type="match status" value="1"/>
</dbReference>
<dbReference type="PROSITE" id="PS50017">
    <property type="entry name" value="DEATH_DOMAIN"/>
    <property type="match status" value="1"/>
</dbReference>
<feature type="domain" description="ZU5" evidence="16">
    <location>
        <begin position="641"/>
        <end position="788"/>
    </location>
</feature>
<dbReference type="OrthoDB" id="5973910at2759"/>
<evidence type="ECO:0000256" key="11">
    <source>
        <dbReference type="ARBA" id="ARBA00023319"/>
    </source>
</evidence>
<dbReference type="GO" id="GO:0005042">
    <property type="term" value="F:netrin receptor activity"/>
    <property type="evidence" value="ECO:0007669"/>
    <property type="project" value="UniProtKB-UniRule"/>
</dbReference>
<keyword evidence="10" id="KW-0325">Glycoprotein</keyword>
<dbReference type="InterPro" id="IPR003599">
    <property type="entry name" value="Ig_sub"/>
</dbReference>
<dbReference type="InterPro" id="IPR037936">
    <property type="entry name" value="UNC5A-D"/>
</dbReference>
<protein>
    <recommendedName>
        <fullName evidence="12">Netrin receptor UNC5</fullName>
    </recommendedName>
</protein>
<proteinExistence type="inferred from homology"/>
<keyword evidence="4 12" id="KW-0812">Transmembrane</keyword>
<name>A0A8B7Y2U8_ACAPL</name>
<dbReference type="AlphaFoldDB" id="A0A8B7Y2U8"/>
<dbReference type="SMART" id="SM00209">
    <property type="entry name" value="TSP1"/>
    <property type="match status" value="2"/>
</dbReference>
<dbReference type="PROSITE" id="PS50092">
    <property type="entry name" value="TSP1"/>
    <property type="match status" value="2"/>
</dbReference>
<evidence type="ECO:0000256" key="1">
    <source>
        <dbReference type="ARBA" id="ARBA00004479"/>
    </source>
</evidence>
<gene>
    <name evidence="18 19" type="primary">LOC110977571</name>
</gene>
<dbReference type="Pfam" id="PF00531">
    <property type="entry name" value="Death"/>
    <property type="match status" value="1"/>
</dbReference>
<dbReference type="PANTHER" id="PTHR12582">
    <property type="entry name" value="NETRIN RECEPTOR UNC5"/>
    <property type="match status" value="1"/>
</dbReference>
<keyword evidence="11 12" id="KW-0393">Immunoglobulin domain</keyword>
<feature type="domain" description="Ig-like" evidence="15">
    <location>
        <begin position="163"/>
        <end position="242"/>
    </location>
</feature>
<dbReference type="InterPro" id="IPR011029">
    <property type="entry name" value="DEATH-like_dom_sf"/>
</dbReference>
<dbReference type="RefSeq" id="XP_022087499.1">
    <property type="nucleotide sequence ID" value="XM_022231807.1"/>
</dbReference>
<feature type="signal peptide" evidence="12">
    <location>
        <begin position="1"/>
        <end position="36"/>
    </location>
</feature>
<evidence type="ECO:0000256" key="13">
    <source>
        <dbReference type="SAM" id="MobiDB-lite"/>
    </source>
</evidence>
<dbReference type="GeneID" id="110977571"/>
<dbReference type="FunFam" id="1.10.533.10:FF:000092">
    <property type="entry name" value="Netrin receptor unc-5"/>
    <property type="match status" value="1"/>
</dbReference>
<dbReference type="InterPro" id="IPR000906">
    <property type="entry name" value="ZU5_dom"/>
</dbReference>
<dbReference type="SMART" id="SM00409">
    <property type="entry name" value="IG"/>
    <property type="match status" value="1"/>
</dbReference>
<dbReference type="FunFam" id="2.20.100.10:FF:000002">
    <property type="entry name" value="Unc-5 netrin receptor C"/>
    <property type="match status" value="2"/>
</dbReference>
<evidence type="ECO:0000256" key="10">
    <source>
        <dbReference type="ARBA" id="ARBA00023180"/>
    </source>
</evidence>
<evidence type="ECO:0000256" key="7">
    <source>
        <dbReference type="ARBA" id="ARBA00023136"/>
    </source>
</evidence>
<dbReference type="InterPro" id="IPR000488">
    <property type="entry name" value="Death_dom"/>
</dbReference>
<feature type="transmembrane region" description="Helical" evidence="12">
    <location>
        <begin position="397"/>
        <end position="422"/>
    </location>
</feature>
<keyword evidence="9 12" id="KW-0675">Receptor</keyword>